<reference evidence="3" key="1">
    <citation type="submission" date="2016-10" db="EMBL/GenBank/DDBJ databases">
        <authorList>
            <person name="Varghese N."/>
            <person name="Submissions S."/>
        </authorList>
    </citation>
    <scope>NUCLEOTIDE SEQUENCE [LARGE SCALE GENOMIC DNA]</scope>
    <source>
        <strain evidence="3">CGMCC 1.6963</strain>
    </source>
</reference>
<proteinExistence type="predicted"/>
<keyword evidence="3" id="KW-1185">Reference proteome</keyword>
<dbReference type="Proteomes" id="UP000199019">
    <property type="component" value="Unassembled WGS sequence"/>
</dbReference>
<accession>A0A1H9XSV1</accession>
<dbReference type="STRING" id="587636.SAMN05216199_0297"/>
<dbReference type="InterPro" id="IPR012312">
    <property type="entry name" value="Hemerythrin-like"/>
</dbReference>
<evidence type="ECO:0000313" key="3">
    <source>
        <dbReference type="Proteomes" id="UP000199019"/>
    </source>
</evidence>
<name>A0A1H9XSV1_9MICO</name>
<protein>
    <submittedName>
        <fullName evidence="2">Hemerythrin HHE cation binding domain-containing protein</fullName>
    </submittedName>
</protein>
<organism evidence="2 3">
    <name type="scientific">Pedococcus cremeus</name>
    <dbReference type="NCBI Taxonomy" id="587636"/>
    <lineage>
        <taxon>Bacteria</taxon>
        <taxon>Bacillati</taxon>
        <taxon>Actinomycetota</taxon>
        <taxon>Actinomycetes</taxon>
        <taxon>Micrococcales</taxon>
        <taxon>Intrasporangiaceae</taxon>
        <taxon>Pedococcus</taxon>
    </lineage>
</organism>
<gene>
    <name evidence="2" type="ORF">SAMN05216199_0297</name>
</gene>
<feature type="domain" description="Hemerythrin-like" evidence="1">
    <location>
        <begin position="37"/>
        <end position="158"/>
    </location>
</feature>
<dbReference type="Pfam" id="PF01814">
    <property type="entry name" value="Hemerythrin"/>
    <property type="match status" value="1"/>
</dbReference>
<evidence type="ECO:0000259" key="1">
    <source>
        <dbReference type="Pfam" id="PF01814"/>
    </source>
</evidence>
<sequence length="169" mass="18497">MPPVAARWTAPVVGGTMTSVEGDFAAYLKRVQAHRSELRDSVAAVDDALATPVARRDQWLERVHAALAELSHDFREHIALTEGEGGLYEDVGRTAPRLTGQVRRLTDEHGLYAAHLDSLLARLDGDGPVGDLPTFREEVTTLMGQLVRHRQRGADVVFEAYEVDIGGSE</sequence>
<dbReference type="EMBL" id="FOHB01000012">
    <property type="protein sequence ID" value="SES49206.1"/>
    <property type="molecule type" value="Genomic_DNA"/>
</dbReference>
<evidence type="ECO:0000313" key="2">
    <source>
        <dbReference type="EMBL" id="SES49206.1"/>
    </source>
</evidence>
<dbReference type="AlphaFoldDB" id="A0A1H9XSV1"/>